<dbReference type="InterPro" id="IPR011050">
    <property type="entry name" value="Pectin_lyase_fold/virulence"/>
</dbReference>
<gene>
    <name evidence="5" type="ORF">LZC94_45305</name>
</gene>
<dbReference type="PANTHER" id="PTHR31339">
    <property type="entry name" value="PECTIN LYASE-RELATED"/>
    <property type="match status" value="1"/>
</dbReference>
<dbReference type="RefSeq" id="WP_394824648.1">
    <property type="nucleotide sequence ID" value="NZ_CP089984.1"/>
</dbReference>
<reference evidence="5 6" key="1">
    <citation type="submission" date="2021-12" db="EMBL/GenBank/DDBJ databases">
        <title>Discovery of the Pendulisporaceae a myxobacterial family with distinct sporulation behavior and unique specialized metabolism.</title>
        <authorList>
            <person name="Garcia R."/>
            <person name="Popoff A."/>
            <person name="Bader C.D."/>
            <person name="Loehr J."/>
            <person name="Walesch S."/>
            <person name="Walt C."/>
            <person name="Boldt J."/>
            <person name="Bunk B."/>
            <person name="Haeckl F.J.F.P.J."/>
            <person name="Gunesch A.P."/>
            <person name="Birkelbach J."/>
            <person name="Nuebel U."/>
            <person name="Pietschmann T."/>
            <person name="Bach T."/>
            <person name="Mueller R."/>
        </authorList>
    </citation>
    <scope>NUCLEOTIDE SEQUENCE [LARGE SCALE GENOMIC DNA]</scope>
    <source>
        <strain evidence="5 6">MSr11954</strain>
    </source>
</reference>
<comment type="similarity">
    <text evidence="1 4">Belongs to the glycosyl hydrolase 28 family.</text>
</comment>
<dbReference type="InterPro" id="IPR051801">
    <property type="entry name" value="GH28_Enzymes"/>
</dbReference>
<dbReference type="PROSITE" id="PS51318">
    <property type="entry name" value="TAT"/>
    <property type="match status" value="1"/>
</dbReference>
<organism evidence="5 6">
    <name type="scientific">Pendulispora albinea</name>
    <dbReference type="NCBI Taxonomy" id="2741071"/>
    <lineage>
        <taxon>Bacteria</taxon>
        <taxon>Pseudomonadati</taxon>
        <taxon>Myxococcota</taxon>
        <taxon>Myxococcia</taxon>
        <taxon>Myxococcales</taxon>
        <taxon>Sorangiineae</taxon>
        <taxon>Pendulisporaceae</taxon>
        <taxon>Pendulispora</taxon>
    </lineage>
</organism>
<evidence type="ECO:0000256" key="4">
    <source>
        <dbReference type="RuleBase" id="RU361169"/>
    </source>
</evidence>
<dbReference type="GO" id="GO:0016787">
    <property type="term" value="F:hydrolase activity"/>
    <property type="evidence" value="ECO:0007669"/>
    <property type="project" value="UniProtKB-KW"/>
</dbReference>
<dbReference type="Proteomes" id="UP001370348">
    <property type="component" value="Chromosome"/>
</dbReference>
<keyword evidence="3 4" id="KW-0326">Glycosidase</keyword>
<evidence type="ECO:0000313" key="5">
    <source>
        <dbReference type="EMBL" id="WXB15025.1"/>
    </source>
</evidence>
<accession>A0ABZ2LXF3</accession>
<name>A0ABZ2LXF3_9BACT</name>
<evidence type="ECO:0000313" key="6">
    <source>
        <dbReference type="Proteomes" id="UP001370348"/>
    </source>
</evidence>
<keyword evidence="6" id="KW-1185">Reference proteome</keyword>
<sequence length="479" mass="51849">MSRFTSRRMFLGASSAVLGGAALSGAGTLVVPRIARAESSPWDMVPQILGRISPPVFPNRTFDVRHYGATGDGKTDCTKAFRDAIVACSAAGGGRVLVPGKGTYRTGPIRLSSKVELHVAAGATIRFRTDAASYLPTVFTRWQGIECYNYSPFIYAFGQSNIAITGPGTIDGNAQEGPWFDFDPKRGPDWDRLQQMAVDGVPVSERQFGDGHFLKPNMIQLYRCRNIAIAGVTIRNPAMWAIHPVLCTNVTVRGVRVYSRGAMVDGCDPESCANVHITGCSFDTGDDGTVIKSGRDIDGRRIGVPSEDIVIEDCDYYGRWGAITIGSEMSGGVRNVFAQDCRIHAGSSYHSFHALYIKTNQRRGGVVDGIYVRRISGGPVDRGVLFVDMKYSLTGPGAGDVVYPTVRNIRVEEMTIDDSPYAVRVVGLPQSPLDGLHVARSSFTHIDQPAPDIRDARNVVFDRVTINGDPVEGFDDGGT</sequence>
<evidence type="ECO:0000256" key="2">
    <source>
        <dbReference type="ARBA" id="ARBA00022801"/>
    </source>
</evidence>
<dbReference type="SUPFAM" id="SSF51126">
    <property type="entry name" value="Pectin lyase-like"/>
    <property type="match status" value="1"/>
</dbReference>
<dbReference type="InterPro" id="IPR000743">
    <property type="entry name" value="Glyco_hydro_28"/>
</dbReference>
<dbReference type="SMART" id="SM00710">
    <property type="entry name" value="PbH1"/>
    <property type="match status" value="6"/>
</dbReference>
<protein>
    <submittedName>
        <fullName evidence="5">Glycoside hydrolase family 28 protein</fullName>
    </submittedName>
</protein>
<keyword evidence="2 4" id="KW-0378">Hydrolase</keyword>
<dbReference type="InterPro" id="IPR012334">
    <property type="entry name" value="Pectin_lyas_fold"/>
</dbReference>
<dbReference type="Pfam" id="PF00295">
    <property type="entry name" value="Glyco_hydro_28"/>
    <property type="match status" value="1"/>
</dbReference>
<dbReference type="EMBL" id="CP089984">
    <property type="protein sequence ID" value="WXB15025.1"/>
    <property type="molecule type" value="Genomic_DNA"/>
</dbReference>
<evidence type="ECO:0000256" key="1">
    <source>
        <dbReference type="ARBA" id="ARBA00008834"/>
    </source>
</evidence>
<dbReference type="InterPro" id="IPR006311">
    <property type="entry name" value="TAT_signal"/>
</dbReference>
<dbReference type="Gene3D" id="2.160.20.10">
    <property type="entry name" value="Single-stranded right-handed beta-helix, Pectin lyase-like"/>
    <property type="match status" value="1"/>
</dbReference>
<dbReference type="PANTHER" id="PTHR31339:SF9">
    <property type="entry name" value="PLASMIN AND FIBRONECTIN-BINDING PROTEIN A"/>
    <property type="match status" value="1"/>
</dbReference>
<evidence type="ECO:0000256" key="3">
    <source>
        <dbReference type="ARBA" id="ARBA00023295"/>
    </source>
</evidence>
<proteinExistence type="inferred from homology"/>
<dbReference type="InterPro" id="IPR006626">
    <property type="entry name" value="PbH1"/>
</dbReference>